<keyword evidence="23 39" id="KW-0503">Monooxygenase</keyword>
<evidence type="ECO:0000256" key="27">
    <source>
        <dbReference type="ARBA" id="ARBA00023235"/>
    </source>
</evidence>
<feature type="transmembrane region" description="Helical" evidence="40">
    <location>
        <begin position="275"/>
        <end position="295"/>
    </location>
</feature>
<comment type="caution">
    <text evidence="41">The sequence shown here is derived from an EMBL/GenBank/DDBJ whole genome shotgun (WGS) entry which is preliminary data.</text>
</comment>
<evidence type="ECO:0000256" key="31">
    <source>
        <dbReference type="ARBA" id="ARBA00036424"/>
    </source>
</evidence>
<dbReference type="Gene3D" id="1.10.630.10">
    <property type="entry name" value="Cytochrome P450"/>
    <property type="match status" value="1"/>
</dbReference>
<dbReference type="GO" id="GO:0005789">
    <property type="term" value="C:endoplasmic reticulum membrane"/>
    <property type="evidence" value="ECO:0007669"/>
    <property type="project" value="UniProtKB-SubCell"/>
</dbReference>
<protein>
    <recommendedName>
        <fullName evidence="34">Thromboxane-A synthase</fullName>
        <ecNumber evidence="9">1.14.14.1</ecNumber>
        <ecNumber evidence="10">4.2.1.152</ecNumber>
        <ecNumber evidence="33">5.3.99.5</ecNumber>
    </recommendedName>
    <alternativeName>
        <fullName evidence="35">Cytochrome P450 5A1</fullName>
    </alternativeName>
    <alternativeName>
        <fullName evidence="29">Hydroperoxy icosatetraenoate dehydratase</fullName>
    </alternativeName>
</protein>
<proteinExistence type="inferred from homology"/>
<dbReference type="EC" id="4.2.1.152" evidence="10"/>
<comment type="catalytic activity">
    <reaction evidence="1">
        <text>(15S)-hydroperoxy-(5Z,8Z,11Z,13E)-eicosatetraenoate = 15-oxo-(5Z,8Z,11Z,13E)-eicosatetraenoate + H2O</text>
        <dbReference type="Rhea" id="RHEA:48636"/>
        <dbReference type="ChEBI" id="CHEBI:15377"/>
        <dbReference type="ChEBI" id="CHEBI:57410"/>
        <dbReference type="ChEBI" id="CHEBI:57446"/>
    </reaction>
    <physiologicalReaction direction="left-to-right" evidence="1">
        <dbReference type="Rhea" id="RHEA:48637"/>
    </physiologicalReaction>
</comment>
<evidence type="ECO:0000256" key="14">
    <source>
        <dbReference type="ARBA" id="ARBA00022617"/>
    </source>
</evidence>
<evidence type="ECO:0000256" key="37">
    <source>
        <dbReference type="ARBA" id="ARBA00054825"/>
    </source>
</evidence>
<comment type="catalytic activity">
    <reaction evidence="30">
        <text>(15S)-hydroperoxy-(5Z,8Z,11Z,13E)-eicosatetraenoate + AH2 = (15S)-hydroxy-(5Z,8Z,11Z,13E)-eicosatetraenoate + A + H2O</text>
        <dbReference type="Rhea" id="RHEA:48856"/>
        <dbReference type="ChEBI" id="CHEBI:13193"/>
        <dbReference type="ChEBI" id="CHEBI:15377"/>
        <dbReference type="ChEBI" id="CHEBI:17499"/>
        <dbReference type="ChEBI" id="CHEBI:57409"/>
        <dbReference type="ChEBI" id="CHEBI:57446"/>
    </reaction>
    <physiologicalReaction direction="left-to-right" evidence="30">
        <dbReference type="Rhea" id="RHEA:48857"/>
    </physiologicalReaction>
</comment>
<dbReference type="GO" id="GO:0005506">
    <property type="term" value="F:iron ion binding"/>
    <property type="evidence" value="ECO:0007669"/>
    <property type="project" value="InterPro"/>
</dbReference>
<evidence type="ECO:0000256" key="22">
    <source>
        <dbReference type="ARBA" id="ARBA00023004"/>
    </source>
</evidence>
<evidence type="ECO:0000256" key="17">
    <source>
        <dbReference type="ARBA" id="ARBA00022824"/>
    </source>
</evidence>
<keyword evidence="28" id="KW-0456">Lyase</keyword>
<evidence type="ECO:0000256" key="28">
    <source>
        <dbReference type="ARBA" id="ARBA00023239"/>
    </source>
</evidence>
<evidence type="ECO:0000256" key="34">
    <source>
        <dbReference type="ARBA" id="ARBA00040834"/>
    </source>
</evidence>
<evidence type="ECO:0000256" key="8">
    <source>
        <dbReference type="ARBA" id="ARBA00011245"/>
    </source>
</evidence>
<dbReference type="InterPro" id="IPR001128">
    <property type="entry name" value="Cyt_P450"/>
</dbReference>
<dbReference type="Pfam" id="PF00067">
    <property type="entry name" value="p450"/>
    <property type="match status" value="2"/>
</dbReference>
<evidence type="ECO:0000256" key="29">
    <source>
        <dbReference type="ARBA" id="ARBA00033404"/>
    </source>
</evidence>
<feature type="binding site" description="axial binding residue" evidence="38">
    <location>
        <position position="538"/>
    </location>
    <ligand>
        <name>heme</name>
        <dbReference type="ChEBI" id="CHEBI:30413"/>
    </ligand>
    <ligandPart>
        <name>Fe</name>
        <dbReference type="ChEBI" id="CHEBI:18248"/>
    </ligandPart>
</feature>
<keyword evidence="15 40" id="KW-0812">Transmembrane</keyword>
<evidence type="ECO:0000256" key="39">
    <source>
        <dbReference type="RuleBase" id="RU000461"/>
    </source>
</evidence>
<dbReference type="GO" id="GO:0016712">
    <property type="term" value="F:oxidoreductase activity, acting on paired donors, with incorporation or reduction of molecular oxygen, reduced flavin or flavoprotein as one donor, and incorporation of one atom of oxygen"/>
    <property type="evidence" value="ECO:0007669"/>
    <property type="project" value="UniProtKB-EC"/>
</dbReference>
<dbReference type="FunFam" id="1.10.630.10:FF:000003">
    <property type="entry name" value="cytochrome P450 3A12-like isoform X2"/>
    <property type="match status" value="1"/>
</dbReference>
<keyword evidence="14 38" id="KW-0349">Heme</keyword>
<evidence type="ECO:0000256" key="20">
    <source>
        <dbReference type="ARBA" id="ARBA00022989"/>
    </source>
</evidence>
<keyword evidence="42" id="KW-1185">Reference proteome</keyword>
<evidence type="ECO:0000256" key="2">
    <source>
        <dbReference type="ARBA" id="ARBA00001719"/>
    </source>
</evidence>
<evidence type="ECO:0000256" key="1">
    <source>
        <dbReference type="ARBA" id="ARBA00001143"/>
    </source>
</evidence>
<keyword evidence="25 40" id="KW-0472">Membrane</keyword>
<comment type="subunit">
    <text evidence="8">Monomer.</text>
</comment>
<comment type="function">
    <text evidence="37">Catalyzes the conversion of prostaglandin H2 (PGH2) to thromboxane A2 (TXA2), a potent inducer of blood vessel constriction and platelet aggregation. Also cleaves PGH2 to 12-hydroxy-heptadecatrienoicacid (12-HHT) and malondialdehyde, which is known to act as a mediator of DNA damage. 12-HHT and malondialdehyde are formed stoichiometrically in the same amounts as TXA2. Additionally, displays dehydratase activity, toward (15S)-hydroperoxy-(5Z,8Z,11Z,13E)-eicosatetraenoate (15(S)-HPETE) producing 15-KETE and 15-HETE.</text>
</comment>
<dbReference type="GO" id="GO:0001516">
    <property type="term" value="P:prostaglandin biosynthetic process"/>
    <property type="evidence" value="ECO:0007669"/>
    <property type="project" value="UniProtKB-KW"/>
</dbReference>
<keyword evidence="19" id="KW-0492">Microsome</keyword>
<keyword evidence="16 38" id="KW-0479">Metal-binding</keyword>
<comment type="subcellular location">
    <subcellularLocation>
        <location evidence="6">Endoplasmic reticulum membrane</location>
        <topology evidence="6">Multi-pass membrane protein</topology>
    </subcellularLocation>
    <subcellularLocation>
        <location evidence="5">Endoplasmic reticulum membrane</location>
        <topology evidence="5">Peripheral membrane protein</topology>
    </subcellularLocation>
    <subcellularLocation>
        <location evidence="4">Microsome membrane</location>
        <topology evidence="4">Peripheral membrane protein</topology>
    </subcellularLocation>
</comment>
<evidence type="ECO:0000256" key="35">
    <source>
        <dbReference type="ARBA" id="ARBA00042726"/>
    </source>
</evidence>
<evidence type="ECO:0000256" key="9">
    <source>
        <dbReference type="ARBA" id="ARBA00012109"/>
    </source>
</evidence>
<evidence type="ECO:0000256" key="18">
    <source>
        <dbReference type="ARBA" id="ARBA00022832"/>
    </source>
</evidence>
<comment type="catalytic activity">
    <reaction evidence="32">
        <text>prostaglandin H2 = thromboxane A2</text>
        <dbReference type="Rhea" id="RHEA:17137"/>
        <dbReference type="ChEBI" id="CHEBI:57405"/>
        <dbReference type="ChEBI" id="CHEBI:57445"/>
        <dbReference type="EC" id="5.3.99.5"/>
    </reaction>
    <physiologicalReaction direction="left-to-right" evidence="32">
        <dbReference type="Rhea" id="RHEA:17138"/>
    </physiologicalReaction>
</comment>
<dbReference type="InterPro" id="IPR002401">
    <property type="entry name" value="Cyt_P450_E_grp-I"/>
</dbReference>
<evidence type="ECO:0000256" key="6">
    <source>
        <dbReference type="ARBA" id="ARBA00004477"/>
    </source>
</evidence>
<evidence type="ECO:0000313" key="42">
    <source>
        <dbReference type="Proteomes" id="UP000579812"/>
    </source>
</evidence>
<evidence type="ECO:0000256" key="36">
    <source>
        <dbReference type="ARBA" id="ARBA00047827"/>
    </source>
</evidence>
<dbReference type="SUPFAM" id="SSF48264">
    <property type="entry name" value="Cytochrome P450"/>
    <property type="match status" value="1"/>
</dbReference>
<evidence type="ECO:0000256" key="19">
    <source>
        <dbReference type="ARBA" id="ARBA00022848"/>
    </source>
</evidence>
<dbReference type="PANTHER" id="PTHR24302:SF47">
    <property type="entry name" value="CYTOCHROME P450"/>
    <property type="match status" value="1"/>
</dbReference>
<accession>A0A7J6C3N8</accession>
<evidence type="ECO:0000256" key="25">
    <source>
        <dbReference type="ARBA" id="ARBA00023136"/>
    </source>
</evidence>
<evidence type="ECO:0000256" key="23">
    <source>
        <dbReference type="ARBA" id="ARBA00023033"/>
    </source>
</evidence>
<evidence type="ECO:0000256" key="15">
    <source>
        <dbReference type="ARBA" id="ARBA00022692"/>
    </source>
</evidence>
<dbReference type="EC" id="1.14.14.1" evidence="9"/>
<keyword evidence="20 40" id="KW-1133">Transmembrane helix</keyword>
<dbReference type="EC" id="5.3.99.5" evidence="33"/>
<comment type="similarity">
    <text evidence="7 39">Belongs to the cytochrome P450 family.</text>
</comment>
<evidence type="ECO:0000256" key="30">
    <source>
        <dbReference type="ARBA" id="ARBA00036380"/>
    </source>
</evidence>
<evidence type="ECO:0000256" key="24">
    <source>
        <dbReference type="ARBA" id="ARBA00023098"/>
    </source>
</evidence>
<evidence type="ECO:0000256" key="33">
    <source>
        <dbReference type="ARBA" id="ARBA00038872"/>
    </source>
</evidence>
<keyword evidence="11" id="KW-0644">Prostaglandin metabolism</keyword>
<dbReference type="AlphaFoldDB" id="A0A7J6C3N8"/>
<evidence type="ECO:0000256" key="26">
    <source>
        <dbReference type="ARBA" id="ARBA00023160"/>
    </source>
</evidence>
<keyword evidence="21 39" id="KW-0560">Oxidoreductase</keyword>
<dbReference type="InterPro" id="IPR036396">
    <property type="entry name" value="Cyt_P450_sf"/>
</dbReference>
<dbReference type="GO" id="GO:0106256">
    <property type="term" value="F:hydroperoxy icosatetraenoate dehydratase activity"/>
    <property type="evidence" value="ECO:0007669"/>
    <property type="project" value="UniProtKB-EC"/>
</dbReference>
<sequence length="599" mass="68488">MKKGCLQLNSTGIDGVLALIKEPNCRSWLQLTASVSSQAVVVKHEKAAVRVTGLIMQLLVDVLKWFGVEASGWSVSVCLFLLFLSLLYWYSISPYSVLEQCGIKHPKPSPFLGNLMMFRDGFFKAQSDLIKKYGRICGYYIGRRPIVIIADPDMLRQVMVKEFNKFPNRMIVRGTTKPMSDSLIILKGEQWKRVRGILTPTFSAAKMKEMVPLINTATETLLRNLKSHAESGNSFNIHKCFGCFTMDVISSVAFGTQVDSQNNPDDPFVHHASKFFAFTFFRPLMIFFMAFPFLLQPLAGLLPNKSRDEMNSFFIKCIQKMIKQRDDLPPEQRRRDFLQLMLDARTSSKYLSLEHFDVVNDADEQACTEQGLDNESTKRAQQKRMMTEDEIIGQSFIFLLAGYETSSNTLAFTCYLLALHPECQKKLQEEVDEFLSRHETADYSNVQELKYLDMVICESLRLYPPAFRVARDVHQDTVVNGQLLPKGSSLEIPAGYLHYDPEHWTEPEKFIPERFTPEAKASRHPFVYLPFGAGPRSCVGMRLAQLEIKMALLHIFRRFNVMACEDTEVPLELKSHTTLGPKNGILVKITKREHFEDEF</sequence>
<feature type="transmembrane region" description="Helical" evidence="40">
    <location>
        <begin position="72"/>
        <end position="90"/>
    </location>
</feature>
<keyword evidence="24" id="KW-0443">Lipid metabolism</keyword>
<keyword evidence="22 38" id="KW-0408">Iron</keyword>
<dbReference type="GO" id="GO:0008395">
    <property type="term" value="F:steroid hydroxylase activity"/>
    <property type="evidence" value="ECO:0007669"/>
    <property type="project" value="TreeGrafter"/>
</dbReference>
<dbReference type="Proteomes" id="UP000579812">
    <property type="component" value="Unassembled WGS sequence"/>
</dbReference>
<dbReference type="GO" id="GO:0004796">
    <property type="term" value="F:thromboxane-A synthase activity"/>
    <property type="evidence" value="ECO:0007669"/>
    <property type="project" value="UniProtKB-EC"/>
</dbReference>
<dbReference type="InterPro" id="IPR050705">
    <property type="entry name" value="Cytochrome_P450_3A"/>
</dbReference>
<evidence type="ECO:0000313" key="41">
    <source>
        <dbReference type="EMBL" id="KAF4101215.1"/>
    </source>
</evidence>
<keyword evidence="26" id="KW-0275">Fatty acid biosynthesis</keyword>
<comment type="catalytic activity">
    <reaction evidence="36">
        <text>an organic molecule + reduced [NADPH--hemoprotein reductase] + O2 = an alcohol + oxidized [NADPH--hemoprotein reductase] + H2O + H(+)</text>
        <dbReference type="Rhea" id="RHEA:17149"/>
        <dbReference type="Rhea" id="RHEA-COMP:11964"/>
        <dbReference type="Rhea" id="RHEA-COMP:11965"/>
        <dbReference type="ChEBI" id="CHEBI:15377"/>
        <dbReference type="ChEBI" id="CHEBI:15378"/>
        <dbReference type="ChEBI" id="CHEBI:15379"/>
        <dbReference type="ChEBI" id="CHEBI:30879"/>
        <dbReference type="ChEBI" id="CHEBI:57618"/>
        <dbReference type="ChEBI" id="CHEBI:58210"/>
        <dbReference type="ChEBI" id="CHEBI:142491"/>
        <dbReference type="EC" id="1.14.14.1"/>
    </reaction>
</comment>
<dbReference type="PROSITE" id="PS00086">
    <property type="entry name" value="CYTOCHROME_P450"/>
    <property type="match status" value="1"/>
</dbReference>
<evidence type="ECO:0000256" key="10">
    <source>
        <dbReference type="ARBA" id="ARBA00013084"/>
    </source>
</evidence>
<gene>
    <name evidence="41" type="ORF">G5714_017647</name>
</gene>
<keyword evidence="27" id="KW-0413">Isomerase</keyword>
<reference evidence="41 42" key="1">
    <citation type="submission" date="2020-04" db="EMBL/GenBank/DDBJ databases">
        <title>Chromosome-level genome assembly of a cyprinid fish Onychostoma macrolepis by integration of Nanopore Sequencing, Bionano and Hi-C technology.</title>
        <authorList>
            <person name="Wang D."/>
        </authorList>
    </citation>
    <scope>NUCLEOTIDE SEQUENCE [LARGE SCALE GENOMIC DNA]</scope>
    <source>
        <strain evidence="41">SWU-2019</strain>
        <tissue evidence="41">Muscle</tissue>
    </source>
</reference>
<evidence type="ECO:0000256" key="7">
    <source>
        <dbReference type="ARBA" id="ARBA00010617"/>
    </source>
</evidence>
<keyword evidence="17" id="KW-0256">Endoplasmic reticulum</keyword>
<evidence type="ECO:0000256" key="16">
    <source>
        <dbReference type="ARBA" id="ARBA00022723"/>
    </source>
</evidence>
<dbReference type="PRINTS" id="PR00385">
    <property type="entry name" value="P450"/>
</dbReference>
<evidence type="ECO:0000256" key="3">
    <source>
        <dbReference type="ARBA" id="ARBA00001971"/>
    </source>
</evidence>
<evidence type="ECO:0000256" key="40">
    <source>
        <dbReference type="SAM" id="Phobius"/>
    </source>
</evidence>
<dbReference type="InterPro" id="IPR017972">
    <property type="entry name" value="Cyt_P450_CS"/>
</dbReference>
<evidence type="ECO:0000256" key="13">
    <source>
        <dbReference type="ARBA" id="ARBA00022585"/>
    </source>
</evidence>
<evidence type="ECO:0000256" key="32">
    <source>
        <dbReference type="ARBA" id="ARBA00036475"/>
    </source>
</evidence>
<dbReference type="PRINTS" id="PR00463">
    <property type="entry name" value="EP450I"/>
</dbReference>
<comment type="cofactor">
    <cofactor evidence="3 38">
        <name>heme</name>
        <dbReference type="ChEBI" id="CHEBI:30413"/>
    </cofactor>
</comment>
<comment type="catalytic activity">
    <reaction evidence="31">
        <text>prostaglandin H2 = (12S)-hydroxy-(5Z,8E,10E)-heptadecatrienoate + malonaldehyde</text>
        <dbReference type="Rhea" id="RHEA:48644"/>
        <dbReference type="ChEBI" id="CHEBI:57405"/>
        <dbReference type="ChEBI" id="CHEBI:90694"/>
        <dbReference type="ChEBI" id="CHEBI:566274"/>
    </reaction>
</comment>
<name>A0A7J6C3N8_9TELE</name>
<evidence type="ECO:0000256" key="11">
    <source>
        <dbReference type="ARBA" id="ARBA00022501"/>
    </source>
</evidence>
<keyword evidence="18" id="KW-0276">Fatty acid metabolism</keyword>
<evidence type="ECO:0000256" key="5">
    <source>
        <dbReference type="ARBA" id="ARBA00004406"/>
    </source>
</evidence>
<evidence type="ECO:0000256" key="4">
    <source>
        <dbReference type="ARBA" id="ARBA00004174"/>
    </source>
</evidence>
<evidence type="ECO:0000256" key="21">
    <source>
        <dbReference type="ARBA" id="ARBA00023002"/>
    </source>
</evidence>
<evidence type="ECO:0000256" key="12">
    <source>
        <dbReference type="ARBA" id="ARBA00022516"/>
    </source>
</evidence>
<keyword evidence="12" id="KW-0444">Lipid biosynthesis</keyword>
<dbReference type="GO" id="GO:0020037">
    <property type="term" value="F:heme binding"/>
    <property type="evidence" value="ECO:0007669"/>
    <property type="project" value="InterPro"/>
</dbReference>
<dbReference type="PANTHER" id="PTHR24302">
    <property type="entry name" value="CYTOCHROME P450 FAMILY 3"/>
    <property type="match status" value="1"/>
</dbReference>
<dbReference type="EMBL" id="JAAMOB010000018">
    <property type="protein sequence ID" value="KAF4101215.1"/>
    <property type="molecule type" value="Genomic_DNA"/>
</dbReference>
<evidence type="ECO:0000256" key="38">
    <source>
        <dbReference type="PIRSR" id="PIRSR602401-1"/>
    </source>
</evidence>
<comment type="catalytic activity">
    <reaction evidence="2">
        <text>a hydroperoxyeicosatetraenoate = an oxoeicosatetraenoate + H2O</text>
        <dbReference type="Rhea" id="RHEA:55556"/>
        <dbReference type="ChEBI" id="CHEBI:15377"/>
        <dbReference type="ChEBI" id="CHEBI:59720"/>
        <dbReference type="ChEBI" id="CHEBI:131859"/>
        <dbReference type="EC" id="4.2.1.152"/>
    </reaction>
    <physiologicalReaction direction="left-to-right" evidence="2">
        <dbReference type="Rhea" id="RHEA:55557"/>
    </physiologicalReaction>
</comment>
<organism evidence="41 42">
    <name type="scientific">Onychostoma macrolepis</name>
    <dbReference type="NCBI Taxonomy" id="369639"/>
    <lineage>
        <taxon>Eukaryota</taxon>
        <taxon>Metazoa</taxon>
        <taxon>Chordata</taxon>
        <taxon>Craniata</taxon>
        <taxon>Vertebrata</taxon>
        <taxon>Euteleostomi</taxon>
        <taxon>Actinopterygii</taxon>
        <taxon>Neopterygii</taxon>
        <taxon>Teleostei</taxon>
        <taxon>Ostariophysi</taxon>
        <taxon>Cypriniformes</taxon>
        <taxon>Cyprinidae</taxon>
        <taxon>Acrossocheilinae</taxon>
        <taxon>Onychostoma</taxon>
    </lineage>
</organism>
<keyword evidence="13" id="KW-0643">Prostaglandin biosynthesis</keyword>